<evidence type="ECO:0000313" key="2">
    <source>
        <dbReference type="Proteomes" id="UP001054945"/>
    </source>
</evidence>
<gene>
    <name evidence="1" type="ORF">CEXT_27271</name>
</gene>
<dbReference type="Proteomes" id="UP001054945">
    <property type="component" value="Unassembled WGS sequence"/>
</dbReference>
<evidence type="ECO:0000313" key="1">
    <source>
        <dbReference type="EMBL" id="GIY85880.1"/>
    </source>
</evidence>
<protein>
    <submittedName>
        <fullName evidence="1">Uncharacterized protein</fullName>
    </submittedName>
</protein>
<comment type="caution">
    <text evidence="1">The sequence shown here is derived from an EMBL/GenBank/DDBJ whole genome shotgun (WGS) entry which is preliminary data.</text>
</comment>
<dbReference type="AlphaFoldDB" id="A0AAV4WVD3"/>
<keyword evidence="2" id="KW-1185">Reference proteome</keyword>
<name>A0AAV4WVD3_CAEEX</name>
<reference evidence="1 2" key="1">
    <citation type="submission" date="2021-06" db="EMBL/GenBank/DDBJ databases">
        <title>Caerostris extrusa draft genome.</title>
        <authorList>
            <person name="Kono N."/>
            <person name="Arakawa K."/>
        </authorList>
    </citation>
    <scope>NUCLEOTIDE SEQUENCE [LARGE SCALE GENOMIC DNA]</scope>
</reference>
<accession>A0AAV4WVD3</accession>
<sequence length="122" mass="13721">MVPGAEIASFSATRERKGVGRKHPITDDEWITGQSALTSFSVVKHQLPVKILGLSSRELCICLAERNYEEKPKSFFCPIKRNKSIFNNRGGHLRICLQGHEEAFISTILLATVMRMFLLLSC</sequence>
<organism evidence="1 2">
    <name type="scientific">Caerostris extrusa</name>
    <name type="common">Bark spider</name>
    <name type="synonym">Caerostris bankana</name>
    <dbReference type="NCBI Taxonomy" id="172846"/>
    <lineage>
        <taxon>Eukaryota</taxon>
        <taxon>Metazoa</taxon>
        <taxon>Ecdysozoa</taxon>
        <taxon>Arthropoda</taxon>
        <taxon>Chelicerata</taxon>
        <taxon>Arachnida</taxon>
        <taxon>Araneae</taxon>
        <taxon>Araneomorphae</taxon>
        <taxon>Entelegynae</taxon>
        <taxon>Araneoidea</taxon>
        <taxon>Araneidae</taxon>
        <taxon>Caerostris</taxon>
    </lineage>
</organism>
<proteinExistence type="predicted"/>
<dbReference type="EMBL" id="BPLR01016707">
    <property type="protein sequence ID" value="GIY85880.1"/>
    <property type="molecule type" value="Genomic_DNA"/>
</dbReference>